<reference evidence="2" key="1">
    <citation type="journal article" date="2020" name="mSystems">
        <title>Genome- and Community-Level Interaction Insights into Carbon Utilization and Element Cycling Functions of Hydrothermarchaeota in Hydrothermal Sediment.</title>
        <authorList>
            <person name="Zhou Z."/>
            <person name="Liu Y."/>
            <person name="Xu W."/>
            <person name="Pan J."/>
            <person name="Luo Z.H."/>
            <person name="Li M."/>
        </authorList>
    </citation>
    <scope>NUCLEOTIDE SEQUENCE [LARGE SCALE GENOMIC DNA]</scope>
    <source>
        <strain evidence="2">SpSt-468</strain>
    </source>
</reference>
<feature type="domain" description="4Fe-4S ferredoxin-type" evidence="1">
    <location>
        <begin position="162"/>
        <end position="190"/>
    </location>
</feature>
<dbReference type="AlphaFoldDB" id="A0A7C3J2X7"/>
<gene>
    <name evidence="2" type="ORF">ENS19_07795</name>
</gene>
<sequence>MGSKKEDATKEILNFAKSQGITLAGVADLDLLKSLPSFGGVRLNDFKSAISMAIALPSIAIEEISSDDPGILYAWSYKTANVFLDETALKVAAYITAKGYKSQVIPASLRIDLQKQIGHVSHKAIAWAAGLGWIGRNGLLINPEFGSRIRLVTVLTDMPLKAGAPIDNKCGDCKLCVQLCPSQALNYIAFETRPAMREEIFNPAKCAARLSKNKENFMKNPAVGDVAVAICGYCIKVCPYGKARPKS</sequence>
<dbReference type="PANTHER" id="PTHR42827:SF1">
    <property type="entry name" value="IRON-SULFUR CLUSTER-BINDING PROTEIN"/>
    <property type="match status" value="1"/>
</dbReference>
<name>A0A7C3J2X7_9CREN</name>
<dbReference type="Pfam" id="PF13484">
    <property type="entry name" value="Fer4_16"/>
    <property type="match status" value="1"/>
</dbReference>
<evidence type="ECO:0000259" key="1">
    <source>
        <dbReference type="PROSITE" id="PS51379"/>
    </source>
</evidence>
<proteinExistence type="predicted"/>
<dbReference type="SUPFAM" id="SSF46548">
    <property type="entry name" value="alpha-helical ferredoxin"/>
    <property type="match status" value="1"/>
</dbReference>
<comment type="caution">
    <text evidence="2">The sequence shown here is derived from an EMBL/GenBank/DDBJ whole genome shotgun (WGS) entry which is preliminary data.</text>
</comment>
<dbReference type="PROSITE" id="PS00198">
    <property type="entry name" value="4FE4S_FER_1"/>
    <property type="match status" value="1"/>
</dbReference>
<dbReference type="InterPro" id="IPR017900">
    <property type="entry name" value="4Fe4S_Fe_S_CS"/>
</dbReference>
<dbReference type="Gene3D" id="3.30.70.20">
    <property type="match status" value="1"/>
</dbReference>
<organism evidence="2">
    <name type="scientific">Candidatus Methanomethylicus mesodigestus</name>
    <dbReference type="NCBI Taxonomy" id="1867258"/>
    <lineage>
        <taxon>Archaea</taxon>
        <taxon>Thermoproteota</taxon>
        <taxon>Methanosuratincolia</taxon>
        <taxon>Candidatus Methanomethylicales</taxon>
        <taxon>Candidatus Methanomethylicaceae</taxon>
        <taxon>Candidatus Methanomethylicus</taxon>
    </lineage>
</organism>
<dbReference type="PANTHER" id="PTHR42827">
    <property type="entry name" value="IRON-SULFUR CLUSTER-BINDING PROTEIN-RELATED"/>
    <property type="match status" value="1"/>
</dbReference>
<evidence type="ECO:0000313" key="2">
    <source>
        <dbReference type="EMBL" id="HFK21159.1"/>
    </source>
</evidence>
<dbReference type="GO" id="GO:0016491">
    <property type="term" value="F:oxidoreductase activity"/>
    <property type="evidence" value="ECO:0007669"/>
    <property type="project" value="UniProtKB-ARBA"/>
</dbReference>
<protein>
    <submittedName>
        <fullName evidence="2">Epoxyqueuosine reductase</fullName>
    </submittedName>
</protein>
<dbReference type="InterPro" id="IPR017896">
    <property type="entry name" value="4Fe4S_Fe-S-bd"/>
</dbReference>
<accession>A0A7C3J2X7</accession>
<dbReference type="EMBL" id="DSTX01000013">
    <property type="protein sequence ID" value="HFK21159.1"/>
    <property type="molecule type" value="Genomic_DNA"/>
</dbReference>
<dbReference type="PROSITE" id="PS51379">
    <property type="entry name" value="4FE4S_FER_2"/>
    <property type="match status" value="1"/>
</dbReference>